<protein>
    <submittedName>
        <fullName evidence="1">Uncharacterized protein</fullName>
    </submittedName>
</protein>
<proteinExistence type="predicted"/>
<organism evidence="1">
    <name type="scientific">marine sediment metagenome</name>
    <dbReference type="NCBI Taxonomy" id="412755"/>
    <lineage>
        <taxon>unclassified sequences</taxon>
        <taxon>metagenomes</taxon>
        <taxon>ecological metagenomes</taxon>
    </lineage>
</organism>
<gene>
    <name evidence="1" type="ORF">LCGC14_0984430</name>
</gene>
<comment type="caution">
    <text evidence="1">The sequence shown here is derived from an EMBL/GenBank/DDBJ whole genome shotgun (WGS) entry which is preliminary data.</text>
</comment>
<name>A0A0F9RE90_9ZZZZ</name>
<dbReference type="EMBL" id="LAZR01003697">
    <property type="protein sequence ID" value="KKN15593.1"/>
    <property type="molecule type" value="Genomic_DNA"/>
</dbReference>
<dbReference type="AlphaFoldDB" id="A0A0F9RE90"/>
<evidence type="ECO:0000313" key="1">
    <source>
        <dbReference type="EMBL" id="KKN15593.1"/>
    </source>
</evidence>
<sequence>MSDIGAPKRIIRVEPEPVKIPIKEPVNMPAARNRVEDLRRKDWVIDSKHQCQDANHAHDTRQIEYRLIAEPGQLRLG</sequence>
<reference evidence="1" key="1">
    <citation type="journal article" date="2015" name="Nature">
        <title>Complex archaea that bridge the gap between prokaryotes and eukaryotes.</title>
        <authorList>
            <person name="Spang A."/>
            <person name="Saw J.H."/>
            <person name="Jorgensen S.L."/>
            <person name="Zaremba-Niedzwiedzka K."/>
            <person name="Martijn J."/>
            <person name="Lind A.E."/>
            <person name="van Eijk R."/>
            <person name="Schleper C."/>
            <person name="Guy L."/>
            <person name="Ettema T.J."/>
        </authorList>
    </citation>
    <scope>NUCLEOTIDE SEQUENCE</scope>
</reference>
<accession>A0A0F9RE90</accession>